<dbReference type="OrthoDB" id="2960209at2759"/>
<feature type="compositionally biased region" description="Low complexity" evidence="1">
    <location>
        <begin position="122"/>
        <end position="135"/>
    </location>
</feature>
<evidence type="ECO:0000313" key="4">
    <source>
        <dbReference type="Proteomes" id="UP000757232"/>
    </source>
</evidence>
<evidence type="ECO:0000256" key="1">
    <source>
        <dbReference type="SAM" id="MobiDB-lite"/>
    </source>
</evidence>
<keyword evidence="2" id="KW-0472">Membrane</keyword>
<gene>
    <name evidence="3" type="ORF">A7U60_g6495</name>
</gene>
<organism evidence="3 4">
    <name type="scientific">Sanghuangporus baumii</name>
    <name type="common">Phellinus baumii</name>
    <dbReference type="NCBI Taxonomy" id="108892"/>
    <lineage>
        <taxon>Eukaryota</taxon>
        <taxon>Fungi</taxon>
        <taxon>Dikarya</taxon>
        <taxon>Basidiomycota</taxon>
        <taxon>Agaricomycotina</taxon>
        <taxon>Agaricomycetes</taxon>
        <taxon>Hymenochaetales</taxon>
        <taxon>Hymenochaetaceae</taxon>
        <taxon>Sanghuangporus</taxon>
    </lineage>
</organism>
<feature type="transmembrane region" description="Helical" evidence="2">
    <location>
        <begin position="31"/>
        <end position="48"/>
    </location>
</feature>
<reference evidence="3" key="1">
    <citation type="submission" date="2016-06" db="EMBL/GenBank/DDBJ databases">
        <title>Draft Genome sequence of the fungus Inonotus baumii.</title>
        <authorList>
            <person name="Zhu H."/>
            <person name="Lin W."/>
        </authorList>
    </citation>
    <scope>NUCLEOTIDE SEQUENCE</scope>
    <source>
        <strain evidence="3">821</strain>
    </source>
</reference>
<dbReference type="Proteomes" id="UP000757232">
    <property type="component" value="Unassembled WGS sequence"/>
</dbReference>
<dbReference type="EMBL" id="LNZH02000202">
    <property type="protein sequence ID" value="OCB86377.1"/>
    <property type="molecule type" value="Genomic_DNA"/>
</dbReference>
<keyword evidence="2" id="KW-1133">Transmembrane helix</keyword>
<name>A0A9Q5HV53_SANBA</name>
<comment type="caution">
    <text evidence="3">The sequence shown here is derived from an EMBL/GenBank/DDBJ whole genome shotgun (WGS) entry which is preliminary data.</text>
</comment>
<keyword evidence="2" id="KW-0812">Transmembrane</keyword>
<feature type="region of interest" description="Disordered" evidence="1">
    <location>
        <begin position="186"/>
        <end position="215"/>
    </location>
</feature>
<protein>
    <submittedName>
        <fullName evidence="3">Uncharacterized protein</fullName>
    </submittedName>
</protein>
<feature type="region of interest" description="Disordered" evidence="1">
    <location>
        <begin position="122"/>
        <end position="141"/>
    </location>
</feature>
<evidence type="ECO:0000313" key="3">
    <source>
        <dbReference type="EMBL" id="OCB86377.1"/>
    </source>
</evidence>
<sequence>MHPGNFNSWHGGPGYFNRPPAVFMYGARCRLFPRLFWFALGAGAFAFWSSRERNDRFIAAGGHNGEWRHWSNHRYGCHRRRDQLPQDHQQQQFNAAPFPAQATQQPNISPAVVPITAAAPPVTQPVQPQTPVNTPDGYSTEWSTARVREATEQASDTVAEMSENALDTLMANLRSLKAKIAEAREAREKERLRFEQHLPQDKPNQRDASPPGRLV</sequence>
<proteinExistence type="predicted"/>
<dbReference type="AlphaFoldDB" id="A0A9Q5HV53"/>
<accession>A0A9Q5HV53</accession>
<feature type="compositionally biased region" description="Basic and acidic residues" evidence="1">
    <location>
        <begin position="186"/>
        <end position="205"/>
    </location>
</feature>
<keyword evidence="4" id="KW-1185">Reference proteome</keyword>
<evidence type="ECO:0000256" key="2">
    <source>
        <dbReference type="SAM" id="Phobius"/>
    </source>
</evidence>